<dbReference type="GO" id="GO:0045892">
    <property type="term" value="P:negative regulation of DNA-templated transcription"/>
    <property type="evidence" value="ECO:0007669"/>
    <property type="project" value="InterPro"/>
</dbReference>
<dbReference type="GO" id="GO:0000976">
    <property type="term" value="F:transcription cis-regulatory region binding"/>
    <property type="evidence" value="ECO:0007669"/>
    <property type="project" value="TreeGrafter"/>
</dbReference>
<dbReference type="SUPFAM" id="SSF46689">
    <property type="entry name" value="Homeodomain-like"/>
    <property type="match status" value="1"/>
</dbReference>
<keyword evidence="8" id="KW-1185">Reference proteome</keyword>
<reference evidence="7 8" key="4">
    <citation type="journal article" date="2020" name="Sci. Rep.">
        <title>beta-carboline chemical signals induce reveromycin production through a LuxR family regulator in Streptomyces sp. SN-593.</title>
        <authorList>
            <person name="Panthee S."/>
            <person name="Kito N."/>
            <person name="Hayashi T."/>
            <person name="Shimizu T."/>
            <person name="Ishikawa J."/>
            <person name="Hamamoto H."/>
            <person name="Osada H."/>
            <person name="Takahashi S."/>
        </authorList>
    </citation>
    <scope>NUCLEOTIDE SEQUENCE [LARGE SCALE GENOMIC DNA]</scope>
    <source>
        <strain evidence="7 8">SN-593</strain>
    </source>
</reference>
<reference evidence="7 8" key="2">
    <citation type="journal article" date="2011" name="J. Antibiot.">
        <title>Furaquinocins I and J: novel polyketide isoprenoid hybrid compounds from Streptomyces reveromyceticus SN-593.</title>
        <authorList>
            <person name="Panthee S."/>
            <person name="Takahashi S."/>
            <person name="Takagi H."/>
            <person name="Nogawa T."/>
            <person name="Oowada E."/>
            <person name="Uramoto M."/>
            <person name="Osada H."/>
        </authorList>
    </citation>
    <scope>NUCLEOTIDE SEQUENCE [LARGE SCALE GENOMIC DNA]</scope>
    <source>
        <strain evidence="7 8">SN-593</strain>
    </source>
</reference>
<proteinExistence type="predicted"/>
<feature type="domain" description="HTH tetR-type" evidence="6">
    <location>
        <begin position="20"/>
        <end position="80"/>
    </location>
</feature>
<dbReference type="RefSeq" id="WP_202231890.1">
    <property type="nucleotide sequence ID" value="NZ_AP018365.1"/>
</dbReference>
<dbReference type="InterPro" id="IPR004111">
    <property type="entry name" value="Repressor_TetR_C"/>
</dbReference>
<evidence type="ECO:0000259" key="6">
    <source>
        <dbReference type="PROSITE" id="PS50977"/>
    </source>
</evidence>
<accession>A0A7U3WGV5</accession>
<dbReference type="SUPFAM" id="SSF48498">
    <property type="entry name" value="Tetracyclin repressor-like, C-terminal domain"/>
    <property type="match status" value="1"/>
</dbReference>
<evidence type="ECO:0000256" key="5">
    <source>
        <dbReference type="PROSITE-ProRule" id="PRU00335"/>
    </source>
</evidence>
<reference evidence="7 8" key="3">
    <citation type="journal article" date="2011" name="Nat. Chem. Biol.">
        <title>Reveromycin A biosynthesis uses RevG and RevJ for stereospecific spiroacetal formation.</title>
        <authorList>
            <person name="Takahashi S."/>
            <person name="Toyoda A."/>
            <person name="Sekiyama Y."/>
            <person name="Takagi H."/>
            <person name="Nogawa T."/>
            <person name="Uramoto M."/>
            <person name="Suzuki R."/>
            <person name="Koshino H."/>
            <person name="Kumano T."/>
            <person name="Panthee S."/>
            <person name="Dairi T."/>
            <person name="Ishikawa J."/>
            <person name="Ikeda H."/>
            <person name="Sakaki Y."/>
            <person name="Osada H."/>
        </authorList>
    </citation>
    <scope>NUCLEOTIDE SEQUENCE [LARGE SCALE GENOMIC DNA]</scope>
    <source>
        <strain evidence="7 8">SN-593</strain>
    </source>
</reference>
<dbReference type="InterPro" id="IPR050109">
    <property type="entry name" value="HTH-type_TetR-like_transc_reg"/>
</dbReference>
<dbReference type="KEGG" id="arev:RVR_163"/>
<evidence type="ECO:0000256" key="4">
    <source>
        <dbReference type="ARBA" id="ARBA00023163"/>
    </source>
</evidence>
<dbReference type="PRINTS" id="PR00400">
    <property type="entry name" value="TETREPRESSOR"/>
</dbReference>
<keyword evidence="2" id="KW-0805">Transcription regulation</keyword>
<dbReference type="GO" id="GO:0046677">
    <property type="term" value="P:response to antibiotic"/>
    <property type="evidence" value="ECO:0007669"/>
    <property type="project" value="InterPro"/>
</dbReference>
<dbReference type="GO" id="GO:0003700">
    <property type="term" value="F:DNA-binding transcription factor activity"/>
    <property type="evidence" value="ECO:0007669"/>
    <property type="project" value="TreeGrafter"/>
</dbReference>
<reference evidence="7 8" key="1">
    <citation type="journal article" date="2010" name="J. Bacteriol.">
        <title>Biochemical characterization of a novel indole prenyltransferase from Streptomyces sp. SN-593.</title>
        <authorList>
            <person name="Takahashi S."/>
            <person name="Takagi H."/>
            <person name="Toyoda A."/>
            <person name="Uramoto M."/>
            <person name="Nogawa T."/>
            <person name="Ueki M."/>
            <person name="Sakaki Y."/>
            <person name="Osada H."/>
        </authorList>
    </citation>
    <scope>NUCLEOTIDE SEQUENCE [LARGE SCALE GENOMIC DNA]</scope>
    <source>
        <strain evidence="7 8">SN-593</strain>
    </source>
</reference>
<dbReference type="PROSITE" id="PS50977">
    <property type="entry name" value="HTH_TETR_2"/>
    <property type="match status" value="1"/>
</dbReference>
<dbReference type="InterPro" id="IPR009057">
    <property type="entry name" value="Homeodomain-like_sf"/>
</dbReference>
<name>A0A7U3WGV5_9ACTN</name>
<dbReference type="Proteomes" id="UP000595703">
    <property type="component" value="Chromosome"/>
</dbReference>
<feature type="DNA-binding region" description="H-T-H motif" evidence="5">
    <location>
        <begin position="43"/>
        <end position="62"/>
    </location>
</feature>
<evidence type="ECO:0000256" key="2">
    <source>
        <dbReference type="ARBA" id="ARBA00023015"/>
    </source>
</evidence>
<dbReference type="InterPro" id="IPR001647">
    <property type="entry name" value="HTH_TetR"/>
</dbReference>
<dbReference type="InterPro" id="IPR036271">
    <property type="entry name" value="Tet_transcr_reg_TetR-rel_C_sf"/>
</dbReference>
<evidence type="ECO:0000256" key="3">
    <source>
        <dbReference type="ARBA" id="ARBA00023125"/>
    </source>
</evidence>
<evidence type="ECO:0000256" key="1">
    <source>
        <dbReference type="ARBA" id="ARBA00022491"/>
    </source>
</evidence>
<sequence>MTDIPVPPWPGTRKAAPRRALSQDALVAAALRVIETEGMEALSMRRVAQDLGTGPASLYAHVSGREELVRLVLDQVIGELDLPEPDPAQWQRQLKDVMREGRRILARHGDLARLFAEIGVPLGPNYVRATECLLAILRGAGLSDRDCAYGADMLALYISGYTAEQATRAGAAAAAGRSGEDLTHAAARAYYASLPVERFPTVHDMIDELVRDVADERFEFGLDLLVAGLAARIPAAR</sequence>
<evidence type="ECO:0000313" key="7">
    <source>
        <dbReference type="EMBL" id="BBA95340.1"/>
    </source>
</evidence>
<organism evidence="7 8">
    <name type="scientific">Actinacidiphila reveromycinica</name>
    <dbReference type="NCBI Taxonomy" id="659352"/>
    <lineage>
        <taxon>Bacteria</taxon>
        <taxon>Bacillati</taxon>
        <taxon>Actinomycetota</taxon>
        <taxon>Actinomycetes</taxon>
        <taxon>Kitasatosporales</taxon>
        <taxon>Streptomycetaceae</taxon>
        <taxon>Actinacidiphila</taxon>
    </lineage>
</organism>
<dbReference type="Pfam" id="PF00440">
    <property type="entry name" value="TetR_N"/>
    <property type="match status" value="1"/>
</dbReference>
<dbReference type="InterPro" id="IPR003012">
    <property type="entry name" value="Tet_transcr_reg_TetR"/>
</dbReference>
<gene>
    <name evidence="7" type="ORF">RVR_163</name>
</gene>
<evidence type="ECO:0000313" key="8">
    <source>
        <dbReference type="Proteomes" id="UP000595703"/>
    </source>
</evidence>
<protein>
    <submittedName>
        <fullName evidence="7">Putative TetR family transcriptional regulator</fullName>
    </submittedName>
</protein>
<dbReference type="Gene3D" id="1.10.357.10">
    <property type="entry name" value="Tetracycline Repressor, domain 2"/>
    <property type="match status" value="1"/>
</dbReference>
<dbReference type="PANTHER" id="PTHR30055:SF151">
    <property type="entry name" value="TRANSCRIPTIONAL REGULATORY PROTEIN"/>
    <property type="match status" value="1"/>
</dbReference>
<keyword evidence="4" id="KW-0804">Transcription</keyword>
<keyword evidence="3 5" id="KW-0238">DNA-binding</keyword>
<dbReference type="PANTHER" id="PTHR30055">
    <property type="entry name" value="HTH-TYPE TRANSCRIPTIONAL REGULATOR RUTR"/>
    <property type="match status" value="1"/>
</dbReference>
<keyword evidence="1" id="KW-0678">Repressor</keyword>
<dbReference type="AlphaFoldDB" id="A0A7U3WGV5"/>
<dbReference type="EMBL" id="AP018365">
    <property type="protein sequence ID" value="BBA95340.1"/>
    <property type="molecule type" value="Genomic_DNA"/>
</dbReference>
<dbReference type="Pfam" id="PF02909">
    <property type="entry name" value="TetR_C_1"/>
    <property type="match status" value="1"/>
</dbReference>